<feature type="region of interest" description="Disordered" evidence="7">
    <location>
        <begin position="280"/>
        <end position="324"/>
    </location>
</feature>
<feature type="region of interest" description="Disordered" evidence="7">
    <location>
        <begin position="393"/>
        <end position="432"/>
    </location>
</feature>
<dbReference type="AlphaFoldDB" id="A0A8K0TBG3"/>
<dbReference type="Proteomes" id="UP000813385">
    <property type="component" value="Unassembled WGS sequence"/>
</dbReference>
<evidence type="ECO:0000256" key="2">
    <source>
        <dbReference type="ARBA" id="ARBA00022730"/>
    </source>
</evidence>
<evidence type="ECO:0000256" key="5">
    <source>
        <dbReference type="ARBA" id="ARBA00023274"/>
    </source>
</evidence>
<sequence length="522" mass="58814">MRARRPNFYSLKRPKIRQSWNKYNFYNLTRIQLRSGRFSRTFYQQKWTAKSNTRAYHGPHIRERDWARMFDRRLQGTVELDPRYLAQYDGTEQSAGRGSGKIGVSSDETAPPPSAARFATHERARLDDAMWTSAEGGNGRRMDKGMLLSEPVRRITPYMQMTFAPMERRLDVAIFRAMFASSTLQARQFCVHGAVTVNGKRMRYPAYQLNPGDMFQVEVDRVLFATGKPKNPRETARVNKMLAEQEERAAAREAASAALRLAKQNEIAAKLGEAPVVDGSSEAVAAETEAAAPSEDAAAASESALGEDGEPMTEEEQQAAHKRELKRLVLNAKEILKEKDSMNARQKQRLRLFLAEAKRNIALAGGRSKDEDGKAVDNSDSRRTVMSHLGNILKGMSLDGSGKPTTEEPSETPDAEAGKSPSAKLAEERAALSPAEQEALAELLRQDAENPVDESKPYLTPWEPRDYLAPFAFIPRYLEVNHHICAAVYLRHPVARRGQTEIPTPFSYDQYQLAHNWYLRRR</sequence>
<dbReference type="SUPFAM" id="SSF55174">
    <property type="entry name" value="Alpha-L RNA-binding motif"/>
    <property type="match status" value="1"/>
</dbReference>
<dbReference type="SMART" id="SM00363">
    <property type="entry name" value="S4"/>
    <property type="match status" value="1"/>
</dbReference>
<dbReference type="GO" id="GO:0005763">
    <property type="term" value="C:mitochondrial small ribosomal subunit"/>
    <property type="evidence" value="ECO:0007669"/>
    <property type="project" value="TreeGrafter"/>
</dbReference>
<dbReference type="InterPro" id="IPR036986">
    <property type="entry name" value="S4_RNA-bd_sf"/>
</dbReference>
<dbReference type="PANTHER" id="PTHR11831:SF4">
    <property type="entry name" value="SMALL RIBOSOMAL SUBUNIT PROTEIN US4M"/>
    <property type="match status" value="1"/>
</dbReference>
<dbReference type="PROSITE" id="PS50889">
    <property type="entry name" value="S4"/>
    <property type="match status" value="1"/>
</dbReference>
<dbReference type="PANTHER" id="PTHR11831">
    <property type="entry name" value="30S 40S RIBOSOMAL PROTEIN"/>
    <property type="match status" value="1"/>
</dbReference>
<feature type="compositionally biased region" description="Low complexity" evidence="7">
    <location>
        <begin position="280"/>
        <end position="304"/>
    </location>
</feature>
<comment type="caution">
    <text evidence="9">The sequence shown here is derived from an EMBL/GenBank/DDBJ whole genome shotgun (WGS) entry which is preliminary data.</text>
</comment>
<dbReference type="GO" id="GO:0019843">
    <property type="term" value="F:rRNA binding"/>
    <property type="evidence" value="ECO:0007669"/>
    <property type="project" value="UniProtKB-KW"/>
</dbReference>
<keyword evidence="10" id="KW-1185">Reference proteome</keyword>
<accession>A0A8K0TBG3</accession>
<evidence type="ECO:0000256" key="3">
    <source>
        <dbReference type="ARBA" id="ARBA00022884"/>
    </source>
</evidence>
<dbReference type="Gene3D" id="3.10.290.10">
    <property type="entry name" value="RNA-binding S4 domain"/>
    <property type="match status" value="1"/>
</dbReference>
<keyword evidence="4" id="KW-0689">Ribosomal protein</keyword>
<dbReference type="GO" id="GO:0003735">
    <property type="term" value="F:structural constituent of ribosome"/>
    <property type="evidence" value="ECO:0007669"/>
    <property type="project" value="TreeGrafter"/>
</dbReference>
<keyword evidence="3 6" id="KW-0694">RNA-binding</keyword>
<dbReference type="InterPro" id="IPR022801">
    <property type="entry name" value="Ribosomal_uS4"/>
</dbReference>
<dbReference type="CDD" id="cd00165">
    <property type="entry name" value="S4"/>
    <property type="match status" value="1"/>
</dbReference>
<reference evidence="9" key="1">
    <citation type="journal article" date="2021" name="Nat. Commun.">
        <title>Genetic determinants of endophytism in the Arabidopsis root mycobiome.</title>
        <authorList>
            <person name="Mesny F."/>
            <person name="Miyauchi S."/>
            <person name="Thiergart T."/>
            <person name="Pickel B."/>
            <person name="Atanasova L."/>
            <person name="Karlsson M."/>
            <person name="Huettel B."/>
            <person name="Barry K.W."/>
            <person name="Haridas S."/>
            <person name="Chen C."/>
            <person name="Bauer D."/>
            <person name="Andreopoulos W."/>
            <person name="Pangilinan J."/>
            <person name="LaButti K."/>
            <person name="Riley R."/>
            <person name="Lipzen A."/>
            <person name="Clum A."/>
            <person name="Drula E."/>
            <person name="Henrissat B."/>
            <person name="Kohler A."/>
            <person name="Grigoriev I.V."/>
            <person name="Martin F.M."/>
            <person name="Hacquard S."/>
        </authorList>
    </citation>
    <scope>NUCLEOTIDE SEQUENCE</scope>
    <source>
        <strain evidence="9">MPI-CAGE-AT-0016</strain>
    </source>
</reference>
<protein>
    <recommendedName>
        <fullName evidence="8">RNA-binding S4 domain-containing protein</fullName>
    </recommendedName>
</protein>
<proteinExistence type="inferred from homology"/>
<feature type="region of interest" description="Disordered" evidence="7">
    <location>
        <begin position="89"/>
        <end position="114"/>
    </location>
</feature>
<dbReference type="EMBL" id="JAGPXD010000005">
    <property type="protein sequence ID" value="KAH7353274.1"/>
    <property type="molecule type" value="Genomic_DNA"/>
</dbReference>
<evidence type="ECO:0000256" key="4">
    <source>
        <dbReference type="ARBA" id="ARBA00022980"/>
    </source>
</evidence>
<evidence type="ECO:0000256" key="7">
    <source>
        <dbReference type="SAM" id="MobiDB-lite"/>
    </source>
</evidence>
<dbReference type="OrthoDB" id="3356781at2759"/>
<evidence type="ECO:0000313" key="10">
    <source>
        <dbReference type="Proteomes" id="UP000813385"/>
    </source>
</evidence>
<gene>
    <name evidence="9" type="ORF">B0T11DRAFT_286547</name>
</gene>
<evidence type="ECO:0000259" key="8">
    <source>
        <dbReference type="SMART" id="SM00363"/>
    </source>
</evidence>
<feature type="domain" description="RNA-binding S4" evidence="8">
    <location>
        <begin position="168"/>
        <end position="228"/>
    </location>
</feature>
<dbReference type="GO" id="GO:0042274">
    <property type="term" value="P:ribosomal small subunit biogenesis"/>
    <property type="evidence" value="ECO:0007669"/>
    <property type="project" value="TreeGrafter"/>
</dbReference>
<evidence type="ECO:0000313" key="9">
    <source>
        <dbReference type="EMBL" id="KAH7353274.1"/>
    </source>
</evidence>
<dbReference type="InterPro" id="IPR002942">
    <property type="entry name" value="S4_RNA-bd"/>
</dbReference>
<feature type="compositionally biased region" description="Acidic residues" evidence="7">
    <location>
        <begin position="305"/>
        <end position="317"/>
    </location>
</feature>
<comment type="similarity">
    <text evidence="1">Belongs to the universal ribosomal protein uS4 family.</text>
</comment>
<evidence type="ECO:0000256" key="6">
    <source>
        <dbReference type="PROSITE-ProRule" id="PRU00182"/>
    </source>
</evidence>
<keyword evidence="2" id="KW-0699">rRNA-binding</keyword>
<organism evidence="9 10">
    <name type="scientific">Plectosphaerella cucumerina</name>
    <dbReference type="NCBI Taxonomy" id="40658"/>
    <lineage>
        <taxon>Eukaryota</taxon>
        <taxon>Fungi</taxon>
        <taxon>Dikarya</taxon>
        <taxon>Ascomycota</taxon>
        <taxon>Pezizomycotina</taxon>
        <taxon>Sordariomycetes</taxon>
        <taxon>Hypocreomycetidae</taxon>
        <taxon>Glomerellales</taxon>
        <taxon>Plectosphaerellaceae</taxon>
        <taxon>Plectosphaerella</taxon>
    </lineage>
</organism>
<evidence type="ECO:0000256" key="1">
    <source>
        <dbReference type="ARBA" id="ARBA00007465"/>
    </source>
</evidence>
<keyword evidence="5" id="KW-0687">Ribonucleoprotein</keyword>
<dbReference type="Pfam" id="PF01479">
    <property type="entry name" value="S4"/>
    <property type="match status" value="1"/>
</dbReference>
<name>A0A8K0TBG3_9PEZI</name>